<feature type="domain" description="HTH merR-type" evidence="1">
    <location>
        <begin position="1"/>
        <end position="69"/>
    </location>
</feature>
<comment type="caution">
    <text evidence="2">The sequence shown here is derived from an EMBL/GenBank/DDBJ whole genome shotgun (WGS) entry which is preliminary data.</text>
</comment>
<organism evidence="2 3">
    <name type="scientific">Deinococcus cellulosilyticus (strain DSM 18568 / NBRC 106333 / KACC 11606 / 5516J-15)</name>
    <dbReference type="NCBI Taxonomy" id="1223518"/>
    <lineage>
        <taxon>Bacteria</taxon>
        <taxon>Thermotogati</taxon>
        <taxon>Deinococcota</taxon>
        <taxon>Deinococci</taxon>
        <taxon>Deinococcales</taxon>
        <taxon>Deinococcaceae</taxon>
        <taxon>Deinococcus</taxon>
    </lineage>
</organism>
<gene>
    <name evidence="2" type="ORF">DC3_56840</name>
</gene>
<evidence type="ECO:0000259" key="1">
    <source>
        <dbReference type="Pfam" id="PF13411"/>
    </source>
</evidence>
<dbReference type="RefSeq" id="WP_186816321.1">
    <property type="nucleotide sequence ID" value="NZ_BJXB01000054.1"/>
</dbReference>
<evidence type="ECO:0000313" key="2">
    <source>
        <dbReference type="EMBL" id="GEM50049.1"/>
    </source>
</evidence>
<reference evidence="2 3" key="1">
    <citation type="submission" date="2019-07" db="EMBL/GenBank/DDBJ databases">
        <title>Whole genome shotgun sequence of Deinococcus cellulosilyticus NBRC 106333.</title>
        <authorList>
            <person name="Hosoyama A."/>
            <person name="Uohara A."/>
            <person name="Ohji S."/>
            <person name="Ichikawa N."/>
        </authorList>
    </citation>
    <scope>NUCLEOTIDE SEQUENCE [LARGE SCALE GENOMIC DNA]</scope>
    <source>
        <strain evidence="2 3">NBRC 106333</strain>
    </source>
</reference>
<dbReference type="SUPFAM" id="SSF46955">
    <property type="entry name" value="Putative DNA-binding domain"/>
    <property type="match status" value="1"/>
</dbReference>
<proteinExistence type="predicted"/>
<dbReference type="GO" id="GO:0003677">
    <property type="term" value="F:DNA binding"/>
    <property type="evidence" value="ECO:0007669"/>
    <property type="project" value="InterPro"/>
</dbReference>
<protein>
    <recommendedName>
        <fullName evidence="1">HTH merR-type domain-containing protein</fullName>
    </recommendedName>
</protein>
<keyword evidence="3" id="KW-1185">Reference proteome</keyword>
<dbReference type="GO" id="GO:0006355">
    <property type="term" value="P:regulation of DNA-templated transcription"/>
    <property type="evidence" value="ECO:0007669"/>
    <property type="project" value="InterPro"/>
</dbReference>
<dbReference type="AlphaFoldDB" id="A0A511NB44"/>
<dbReference type="Gene3D" id="1.10.1660.10">
    <property type="match status" value="1"/>
</dbReference>
<evidence type="ECO:0000313" key="3">
    <source>
        <dbReference type="Proteomes" id="UP000321306"/>
    </source>
</evidence>
<sequence length="111" mass="12982">MRVKDLVEASGFTRHAIRHFTKLKLLNVERIGDPIQQHYPPESLVVLYTIKELKAARFKLQDIKKYLQASTTDKLTLLKQQDLRLYRGIKDIRAAQRKVASLIEQLERTQP</sequence>
<dbReference type="InterPro" id="IPR009061">
    <property type="entry name" value="DNA-bd_dom_put_sf"/>
</dbReference>
<name>A0A511NB44_DEIC1</name>
<dbReference type="InterPro" id="IPR000551">
    <property type="entry name" value="MerR-type_HTH_dom"/>
</dbReference>
<dbReference type="Proteomes" id="UP000321306">
    <property type="component" value="Unassembled WGS sequence"/>
</dbReference>
<accession>A0A511NB44</accession>
<dbReference type="Pfam" id="PF13411">
    <property type="entry name" value="MerR_1"/>
    <property type="match status" value="1"/>
</dbReference>
<dbReference type="EMBL" id="BJXB01000054">
    <property type="protein sequence ID" value="GEM50049.1"/>
    <property type="molecule type" value="Genomic_DNA"/>
</dbReference>